<gene>
    <name evidence="3" type="ORF">B296_00044620</name>
</gene>
<accession>A0A426ZAE1</accession>
<reference evidence="3 4" key="1">
    <citation type="journal article" date="2014" name="Agronomy (Basel)">
        <title>A Draft Genome Sequence for Ensete ventricosum, the Drought-Tolerant Tree Against Hunger.</title>
        <authorList>
            <person name="Harrison J."/>
            <person name="Moore K.A."/>
            <person name="Paszkiewicz K."/>
            <person name="Jones T."/>
            <person name="Grant M."/>
            <person name="Ambacheew D."/>
            <person name="Muzemil S."/>
            <person name="Studholme D.J."/>
        </authorList>
    </citation>
    <scope>NUCLEOTIDE SEQUENCE [LARGE SCALE GENOMIC DNA]</scope>
</reference>
<dbReference type="EMBL" id="AMZH03007610">
    <property type="protein sequence ID" value="RRT60893.1"/>
    <property type="molecule type" value="Genomic_DNA"/>
</dbReference>
<protein>
    <submittedName>
        <fullName evidence="3">Uncharacterized protein</fullName>
    </submittedName>
</protein>
<dbReference type="GO" id="GO:0005092">
    <property type="term" value="F:GDP-dissociation inhibitor activity"/>
    <property type="evidence" value="ECO:0007669"/>
    <property type="project" value="InterPro"/>
</dbReference>
<feature type="region of interest" description="Disordered" evidence="1">
    <location>
        <begin position="1"/>
        <end position="21"/>
    </location>
</feature>
<organism evidence="3 4">
    <name type="scientific">Ensete ventricosum</name>
    <name type="common">Abyssinian banana</name>
    <name type="synonym">Musa ensete</name>
    <dbReference type="NCBI Taxonomy" id="4639"/>
    <lineage>
        <taxon>Eukaryota</taxon>
        <taxon>Viridiplantae</taxon>
        <taxon>Streptophyta</taxon>
        <taxon>Embryophyta</taxon>
        <taxon>Tracheophyta</taxon>
        <taxon>Spermatophyta</taxon>
        <taxon>Magnoliopsida</taxon>
        <taxon>Liliopsida</taxon>
        <taxon>Zingiberales</taxon>
        <taxon>Musaceae</taxon>
        <taxon>Ensete</taxon>
    </lineage>
</organism>
<feature type="transmembrane region" description="Helical" evidence="2">
    <location>
        <begin position="64"/>
        <end position="88"/>
    </location>
</feature>
<evidence type="ECO:0000313" key="4">
    <source>
        <dbReference type="Proteomes" id="UP000287651"/>
    </source>
</evidence>
<keyword evidence="2" id="KW-1133">Transmembrane helix</keyword>
<dbReference type="Pfam" id="PF00996">
    <property type="entry name" value="GDI"/>
    <property type="match status" value="1"/>
</dbReference>
<dbReference type="Proteomes" id="UP000287651">
    <property type="component" value="Unassembled WGS sequence"/>
</dbReference>
<evidence type="ECO:0000256" key="1">
    <source>
        <dbReference type="SAM" id="MobiDB-lite"/>
    </source>
</evidence>
<keyword evidence="2" id="KW-0812">Transmembrane</keyword>
<proteinExistence type="predicted"/>
<dbReference type="GO" id="GO:0007264">
    <property type="term" value="P:small GTPase-mediated signal transduction"/>
    <property type="evidence" value="ECO:0007669"/>
    <property type="project" value="InterPro"/>
</dbReference>
<dbReference type="InterPro" id="IPR018203">
    <property type="entry name" value="GDP_dissociation_inhibitor"/>
</dbReference>
<evidence type="ECO:0000256" key="2">
    <source>
        <dbReference type="SAM" id="Phobius"/>
    </source>
</evidence>
<feature type="transmembrane region" description="Helical" evidence="2">
    <location>
        <begin position="37"/>
        <end position="57"/>
    </location>
</feature>
<sequence length="215" mass="24322">RCYSPWHRPQGMHPQRPPLGRWPQGPSSPLPLLTHHIISTRCFIWTGMTIMVLLISFRYCWRNLCLIISLGIIHAIILALNVFDIIALEAIQGQRQAPIQNIWARSSTMSIWSLSLSFTEAFSSNSLSIGYFHSKYGLQDNTIDFIGHALALHRDDSYLDEPAIDTIKKMKVNPLLPCTLILDHDGLLRICHAYLFIPFSEPDLTVDLSAATEDA</sequence>
<dbReference type="Gene3D" id="1.10.405.10">
    <property type="entry name" value="Guanine Nucleotide Dissociation Inhibitor, domain 1"/>
    <property type="match status" value="1"/>
</dbReference>
<comment type="caution">
    <text evidence="3">The sequence shown here is derived from an EMBL/GenBank/DDBJ whole genome shotgun (WGS) entry which is preliminary data.</text>
</comment>
<evidence type="ECO:0000313" key="3">
    <source>
        <dbReference type="EMBL" id="RRT60893.1"/>
    </source>
</evidence>
<feature type="non-terminal residue" evidence="3">
    <location>
        <position position="1"/>
    </location>
</feature>
<dbReference type="AlphaFoldDB" id="A0A426ZAE1"/>
<keyword evidence="2" id="KW-0472">Membrane</keyword>
<name>A0A426ZAE1_ENSVE</name>